<dbReference type="CDD" id="cd10432">
    <property type="entry name" value="BI-1-like_bacterial"/>
    <property type="match status" value="1"/>
</dbReference>
<evidence type="ECO:0000256" key="5">
    <source>
        <dbReference type="ARBA" id="ARBA00023136"/>
    </source>
</evidence>
<evidence type="ECO:0000256" key="2">
    <source>
        <dbReference type="ARBA" id="ARBA00010350"/>
    </source>
</evidence>
<dbReference type="Proteomes" id="UP000001868">
    <property type="component" value="Plasmid pHLK1"/>
</dbReference>
<feature type="transmembrane region" description="Helical" evidence="6">
    <location>
        <begin position="32"/>
        <end position="49"/>
    </location>
</feature>
<evidence type="ECO:0000256" key="3">
    <source>
        <dbReference type="ARBA" id="ARBA00022692"/>
    </source>
</evidence>
<proteinExistence type="inferred from homology"/>
<keyword evidence="8" id="KW-1185">Reference proteome</keyword>
<evidence type="ECO:0000313" key="7">
    <source>
        <dbReference type="EMBL" id="ACG80140.1"/>
    </source>
</evidence>
<sequence>MANSNETRLRSLPMERADMAVDAGLRSFMVGVYNKVALGLVLSAVLAYLTSMVPPVRDLMFRLTPDGRFAGYTLIGMVVAFAPLVVLLGSMFAMRQPTARGASALYWTVCALIGASLGVLGLVYTGASLASTFLITAAAFGALSLFGYTTKKDLTGIGSFLLVGLIGLVIASLVQMFWNPPGFSFVISAAGVLIFAGLIAYDTQRLKLTYYELGGDQAALGAATSYGALSLYLNFINLFQFLLSLFGQRR</sequence>
<keyword evidence="7" id="KW-0614">Plasmid</keyword>
<protein>
    <recommendedName>
        <fullName evidence="9">BAX inhibitor (BI)-1/YccA family protein</fullName>
    </recommendedName>
</protein>
<keyword evidence="5 6" id="KW-0472">Membrane</keyword>
<organism evidence="7 8">
    <name type="scientific">Phenylobacterium zucineum (strain HLK1)</name>
    <dbReference type="NCBI Taxonomy" id="450851"/>
    <lineage>
        <taxon>Bacteria</taxon>
        <taxon>Pseudomonadati</taxon>
        <taxon>Pseudomonadota</taxon>
        <taxon>Alphaproteobacteria</taxon>
        <taxon>Caulobacterales</taxon>
        <taxon>Caulobacteraceae</taxon>
        <taxon>Phenylobacterium</taxon>
    </lineage>
</organism>
<feature type="transmembrane region" description="Helical" evidence="6">
    <location>
        <begin position="104"/>
        <end position="124"/>
    </location>
</feature>
<feature type="transmembrane region" description="Helical" evidence="6">
    <location>
        <begin position="130"/>
        <end position="148"/>
    </location>
</feature>
<dbReference type="KEGG" id="pzu:PHZ_p0197"/>
<geneLocation type="plasmid" evidence="8">
    <name>pHLK1</name>
</geneLocation>
<comment type="similarity">
    <text evidence="2 6">Belongs to the BI1 family.</text>
</comment>
<feature type="transmembrane region" description="Helical" evidence="6">
    <location>
        <begin position="184"/>
        <end position="201"/>
    </location>
</feature>
<evidence type="ECO:0000256" key="4">
    <source>
        <dbReference type="ARBA" id="ARBA00022989"/>
    </source>
</evidence>
<dbReference type="OrthoDB" id="9793828at2"/>
<accession>B4RIG5</accession>
<evidence type="ECO:0000313" key="8">
    <source>
        <dbReference type="Proteomes" id="UP000001868"/>
    </source>
</evidence>
<dbReference type="EMBL" id="CP000748">
    <property type="protein sequence ID" value="ACG80140.1"/>
    <property type="molecule type" value="Genomic_DNA"/>
</dbReference>
<dbReference type="Pfam" id="PF01027">
    <property type="entry name" value="Bax1-I"/>
    <property type="match status" value="1"/>
</dbReference>
<feature type="transmembrane region" description="Helical" evidence="6">
    <location>
        <begin position="69"/>
        <end position="92"/>
    </location>
</feature>
<dbReference type="HOGENOM" id="CLU_058671_1_1_5"/>
<reference evidence="7 8" key="1">
    <citation type="journal article" date="2008" name="BMC Genomics">
        <title>Complete genome of Phenylobacterium zucineum - a novel facultative intracellular bacterium isolated from human erythroleukemia cell line K562.</title>
        <authorList>
            <person name="Luo Y."/>
            <person name="Xu X."/>
            <person name="Ding Z."/>
            <person name="Liu Z."/>
            <person name="Zhang B."/>
            <person name="Yan Z."/>
            <person name="Sun J."/>
            <person name="Hu S."/>
            <person name="Hu X."/>
        </authorList>
    </citation>
    <scope>NUCLEOTIDE SEQUENCE [LARGE SCALE GENOMIC DNA]</scope>
    <source>
        <strain evidence="8">HLK1</strain>
        <plasmid evidence="8">Plasmid pHLK1</plasmid>
    </source>
</reference>
<dbReference type="AlphaFoldDB" id="B4RIG5"/>
<keyword evidence="3 6" id="KW-0812">Transmembrane</keyword>
<evidence type="ECO:0000256" key="1">
    <source>
        <dbReference type="ARBA" id="ARBA00004141"/>
    </source>
</evidence>
<evidence type="ECO:0000256" key="6">
    <source>
        <dbReference type="RuleBase" id="RU004379"/>
    </source>
</evidence>
<dbReference type="eggNOG" id="COG0670">
    <property type="taxonomic scope" value="Bacteria"/>
</dbReference>
<comment type="subcellular location">
    <subcellularLocation>
        <location evidence="1">Membrane</location>
        <topology evidence="1">Multi-pass membrane protein</topology>
    </subcellularLocation>
</comment>
<dbReference type="PANTHER" id="PTHR23291:SF50">
    <property type="entry name" value="PROTEIN LIFEGUARD 4"/>
    <property type="match status" value="1"/>
</dbReference>
<dbReference type="GO" id="GO:0005886">
    <property type="term" value="C:plasma membrane"/>
    <property type="evidence" value="ECO:0007669"/>
    <property type="project" value="TreeGrafter"/>
</dbReference>
<keyword evidence="4 6" id="KW-1133">Transmembrane helix</keyword>
<dbReference type="PANTHER" id="PTHR23291">
    <property type="entry name" value="BAX INHIBITOR-RELATED"/>
    <property type="match status" value="1"/>
</dbReference>
<evidence type="ECO:0008006" key="9">
    <source>
        <dbReference type="Google" id="ProtNLM"/>
    </source>
</evidence>
<dbReference type="RefSeq" id="WP_012520440.1">
    <property type="nucleotide sequence ID" value="NC_011143.1"/>
</dbReference>
<name>B4RIG5_PHEZH</name>
<gene>
    <name evidence="7" type="ordered locus">PHZ_p0197</name>
</gene>
<dbReference type="InterPro" id="IPR006214">
    <property type="entry name" value="Bax_inhibitor_1-related"/>
</dbReference>
<feature type="transmembrane region" description="Helical" evidence="6">
    <location>
        <begin position="160"/>
        <end position="178"/>
    </location>
</feature>